<dbReference type="AlphaFoldDB" id="A0A7R9AFQ1"/>
<evidence type="ECO:0000256" key="1">
    <source>
        <dbReference type="SAM" id="MobiDB-lite"/>
    </source>
</evidence>
<dbReference type="EMBL" id="CAJPEV010005375">
    <property type="protein sequence ID" value="CAG0903086.1"/>
    <property type="molecule type" value="Genomic_DNA"/>
</dbReference>
<feature type="transmembrane region" description="Helical" evidence="2">
    <location>
        <begin position="49"/>
        <end position="73"/>
    </location>
</feature>
<protein>
    <recommendedName>
        <fullName evidence="5">Transmembrane protein</fullName>
    </recommendedName>
</protein>
<reference evidence="3" key="1">
    <citation type="submission" date="2020-11" db="EMBL/GenBank/DDBJ databases">
        <authorList>
            <person name="Tran Van P."/>
        </authorList>
    </citation>
    <scope>NUCLEOTIDE SEQUENCE</scope>
</reference>
<gene>
    <name evidence="3" type="ORF">DSTB1V02_LOCUS12912</name>
</gene>
<evidence type="ECO:0000313" key="3">
    <source>
        <dbReference type="EMBL" id="CAD7253162.1"/>
    </source>
</evidence>
<feature type="transmembrane region" description="Helical" evidence="2">
    <location>
        <begin position="18"/>
        <end position="43"/>
    </location>
</feature>
<dbReference type="Proteomes" id="UP000677054">
    <property type="component" value="Unassembled WGS sequence"/>
</dbReference>
<keyword evidence="2" id="KW-0472">Membrane</keyword>
<keyword evidence="2" id="KW-0812">Transmembrane</keyword>
<evidence type="ECO:0008006" key="5">
    <source>
        <dbReference type="Google" id="ProtNLM"/>
    </source>
</evidence>
<evidence type="ECO:0000256" key="2">
    <source>
        <dbReference type="SAM" id="Phobius"/>
    </source>
</evidence>
<name>A0A7R9AFQ1_9CRUS</name>
<feature type="region of interest" description="Disordered" evidence="1">
    <location>
        <begin position="82"/>
        <end position="138"/>
    </location>
</feature>
<proteinExistence type="predicted"/>
<feature type="compositionally biased region" description="Basic and acidic residues" evidence="1">
    <location>
        <begin position="128"/>
        <end position="138"/>
    </location>
</feature>
<sequence>MEAADIEFFRARDRRRKVAYAIACVSIVAVVITLSLCLSPIANPGNIEMIALGIVQAVIGVTIFSFAIVHYVCKASVERERRRRGPGASTDGHCASQSTATPTRMRSSHPRRGGGSQAELPVPFQPRRLTDREKGSRADEHSTKTCWVFTGRKDSSGFSVSFGFSFSWSLTCIAGGFDPDAYWSPRVAIVYLEKPLRRGRVHAVVGGAGVSSGARLGKVHPSALARVLGKAVLYGGSLQPGQPLVFLVKEPPRSTAMCPVLVCEDSS</sequence>
<keyword evidence="4" id="KW-1185">Reference proteome</keyword>
<accession>A0A7R9AFQ1</accession>
<organism evidence="3">
    <name type="scientific">Darwinula stevensoni</name>
    <dbReference type="NCBI Taxonomy" id="69355"/>
    <lineage>
        <taxon>Eukaryota</taxon>
        <taxon>Metazoa</taxon>
        <taxon>Ecdysozoa</taxon>
        <taxon>Arthropoda</taxon>
        <taxon>Crustacea</taxon>
        <taxon>Oligostraca</taxon>
        <taxon>Ostracoda</taxon>
        <taxon>Podocopa</taxon>
        <taxon>Podocopida</taxon>
        <taxon>Darwinulocopina</taxon>
        <taxon>Darwinuloidea</taxon>
        <taxon>Darwinulidae</taxon>
        <taxon>Darwinula</taxon>
    </lineage>
</organism>
<feature type="compositionally biased region" description="Polar residues" evidence="1">
    <location>
        <begin position="95"/>
        <end position="105"/>
    </location>
</feature>
<evidence type="ECO:0000313" key="4">
    <source>
        <dbReference type="Proteomes" id="UP000677054"/>
    </source>
</evidence>
<keyword evidence="2" id="KW-1133">Transmembrane helix</keyword>
<dbReference type="EMBL" id="LR904892">
    <property type="protein sequence ID" value="CAD7253162.1"/>
    <property type="molecule type" value="Genomic_DNA"/>
</dbReference>